<dbReference type="FunFam" id="3.30.420.210:FF:000002">
    <property type="entry name" value="UBX domain-containing protein 1"/>
    <property type="match status" value="1"/>
</dbReference>
<dbReference type="GO" id="GO:0005829">
    <property type="term" value="C:cytosol"/>
    <property type="evidence" value="ECO:0007669"/>
    <property type="project" value="TreeGrafter"/>
</dbReference>
<feature type="region of interest" description="Disordered" evidence="1">
    <location>
        <begin position="238"/>
        <end position="287"/>
    </location>
</feature>
<feature type="region of interest" description="Disordered" evidence="1">
    <location>
        <begin position="42"/>
        <end position="167"/>
    </location>
</feature>
<dbReference type="PANTHER" id="PTHR23333">
    <property type="entry name" value="UBX DOMAIN CONTAINING PROTEIN"/>
    <property type="match status" value="1"/>
</dbReference>
<dbReference type="SMART" id="SM00553">
    <property type="entry name" value="SEP"/>
    <property type="match status" value="1"/>
</dbReference>
<protein>
    <submittedName>
        <fullName evidence="3">SHP1</fullName>
    </submittedName>
</protein>
<dbReference type="Pfam" id="PF08059">
    <property type="entry name" value="SEP"/>
    <property type="match status" value="1"/>
</dbReference>
<sequence length="287" mass="31850">MSDKAAEESIEEFVAITNSSRYLAEQYLQRNDNDVVEAVEDYYANKDPSSTPSSQRGTLRDLNAPEGDDSDDDKPGMNYFTGGEKSGLQVENPNKDKKSGNDSLIDQIFQRAKEQMTQPDDRPSAASGENEPKQPKFTGRGFKLGDSNEPSQEIPDLSSSRFPRPPNKVTRQITFWKQGFTVGEDGPLYRYDDPRNTNVLQELNQGRVPISILDVEFGQDVDVSVFKKTDEEWTPPKRKVAGYFGTGHRLGSPVPGEPLNGTATPTEIPAEVPKPTEPEGEALRNHV</sequence>
<evidence type="ECO:0000259" key="2">
    <source>
        <dbReference type="PROSITE" id="PS51399"/>
    </source>
</evidence>
<dbReference type="AlphaFoldDB" id="A0A8J5V424"/>
<feature type="compositionally biased region" description="Basic and acidic residues" evidence="1">
    <location>
        <begin position="111"/>
        <end position="123"/>
    </location>
</feature>
<keyword evidence="4" id="KW-1185">Reference proteome</keyword>
<feature type="compositionally biased region" description="Polar residues" evidence="1">
    <location>
        <begin position="47"/>
        <end position="57"/>
    </location>
</feature>
<dbReference type="OrthoDB" id="25887at2759"/>
<dbReference type="GO" id="GO:0043130">
    <property type="term" value="F:ubiquitin binding"/>
    <property type="evidence" value="ECO:0007669"/>
    <property type="project" value="TreeGrafter"/>
</dbReference>
<feature type="domain" description="SEP" evidence="2">
    <location>
        <begin position="168"/>
        <end position="234"/>
    </location>
</feature>
<gene>
    <name evidence="3" type="ORF">J8A68_001587</name>
</gene>
<dbReference type="Proteomes" id="UP000694255">
    <property type="component" value="Unassembled WGS sequence"/>
</dbReference>
<dbReference type="PROSITE" id="PS51399">
    <property type="entry name" value="SEP"/>
    <property type="match status" value="1"/>
</dbReference>
<proteinExistence type="predicted"/>
<dbReference type="GO" id="GO:0007030">
    <property type="term" value="P:Golgi organization"/>
    <property type="evidence" value="ECO:0007669"/>
    <property type="project" value="TreeGrafter"/>
</dbReference>
<comment type="caution">
    <text evidence="3">The sequence shown here is derived from an EMBL/GenBank/DDBJ whole genome shotgun (WGS) entry which is preliminary data.</text>
</comment>
<evidence type="ECO:0000256" key="1">
    <source>
        <dbReference type="SAM" id="MobiDB-lite"/>
    </source>
</evidence>
<evidence type="ECO:0000313" key="4">
    <source>
        <dbReference type="Proteomes" id="UP000694255"/>
    </source>
</evidence>
<dbReference type="Pfam" id="PF14555">
    <property type="entry name" value="UBA_4"/>
    <property type="match status" value="1"/>
</dbReference>
<feature type="compositionally biased region" description="Basic and acidic residues" evidence="1">
    <location>
        <begin position="274"/>
        <end position="287"/>
    </location>
</feature>
<name>A0A8J5V424_9ASCO</name>
<dbReference type="GO" id="GO:0031468">
    <property type="term" value="P:nuclear membrane reassembly"/>
    <property type="evidence" value="ECO:0007669"/>
    <property type="project" value="TreeGrafter"/>
</dbReference>
<dbReference type="InterPro" id="IPR012989">
    <property type="entry name" value="SEP_domain"/>
</dbReference>
<dbReference type="GO" id="GO:0000045">
    <property type="term" value="P:autophagosome assembly"/>
    <property type="evidence" value="ECO:0007669"/>
    <property type="project" value="TreeGrafter"/>
</dbReference>
<dbReference type="GO" id="GO:0061025">
    <property type="term" value="P:membrane fusion"/>
    <property type="evidence" value="ECO:0007669"/>
    <property type="project" value="TreeGrafter"/>
</dbReference>
<dbReference type="GO" id="GO:0005634">
    <property type="term" value="C:nucleus"/>
    <property type="evidence" value="ECO:0007669"/>
    <property type="project" value="TreeGrafter"/>
</dbReference>
<dbReference type="GO" id="GO:0043161">
    <property type="term" value="P:proteasome-mediated ubiquitin-dependent protein catabolic process"/>
    <property type="evidence" value="ECO:0007669"/>
    <property type="project" value="TreeGrafter"/>
</dbReference>
<dbReference type="EMBL" id="JAGSYN010000059">
    <property type="protein sequence ID" value="KAG7664894.1"/>
    <property type="molecule type" value="Genomic_DNA"/>
</dbReference>
<reference evidence="3 4" key="1">
    <citation type="journal article" date="2021" name="DNA Res.">
        <title>Genome analysis of Candida subhashii reveals its hybrid nature and dual mitochondrial genome conformations.</title>
        <authorList>
            <person name="Mixao V."/>
            <person name="Hegedusova E."/>
            <person name="Saus E."/>
            <person name="Pryszcz L.P."/>
            <person name="Cillingova A."/>
            <person name="Nosek J."/>
            <person name="Gabaldon T."/>
        </authorList>
    </citation>
    <scope>NUCLEOTIDE SEQUENCE [LARGE SCALE GENOMIC DNA]</scope>
    <source>
        <strain evidence="3 4">CBS 10753</strain>
    </source>
</reference>
<organism evidence="3 4">
    <name type="scientific">[Candida] subhashii</name>
    <dbReference type="NCBI Taxonomy" id="561895"/>
    <lineage>
        <taxon>Eukaryota</taxon>
        <taxon>Fungi</taxon>
        <taxon>Dikarya</taxon>
        <taxon>Ascomycota</taxon>
        <taxon>Saccharomycotina</taxon>
        <taxon>Pichiomycetes</taxon>
        <taxon>Debaryomycetaceae</taxon>
        <taxon>Spathaspora</taxon>
    </lineage>
</organism>
<dbReference type="PANTHER" id="PTHR23333:SF20">
    <property type="entry name" value="NSFL1 COFACTOR P47"/>
    <property type="match status" value="1"/>
</dbReference>
<accession>A0A8J5V424</accession>
<evidence type="ECO:0000313" key="3">
    <source>
        <dbReference type="EMBL" id="KAG7664894.1"/>
    </source>
</evidence>
<dbReference type="GeneID" id="73468388"/>
<dbReference type="RefSeq" id="XP_049265126.1">
    <property type="nucleotide sequence ID" value="XM_049405255.1"/>
</dbReference>